<reference evidence="2 4" key="2">
    <citation type="submission" date="2017-06" db="EMBL/GenBank/DDBJ databases">
        <title>Identification of a new gene, sdsY, involved in staphylococcal internalization in non-professional phagocytic cells (NPPCs).</title>
        <authorList>
            <person name="Maali Y."/>
            <person name="Martins-Simoes P."/>
            <person name="Trouillet-Assant S."/>
            <person name="Laurent F."/>
            <person name="Diot A."/>
            <person name="Verhoeven P."/>
            <person name="Bouvard D."/>
            <person name="Vandenesch F."/>
            <person name="Bes M."/>
        </authorList>
    </citation>
    <scope>NUCLEOTIDE SEQUENCE [LARGE SCALE GENOMIC DNA]</scope>
    <source>
        <strain evidence="2 4">Heidy</strain>
    </source>
</reference>
<dbReference type="RefSeq" id="WP_096597380.1">
    <property type="nucleotide sequence ID" value="NZ_LR134263.1"/>
</dbReference>
<dbReference type="Proteomes" id="UP000217473">
    <property type="component" value="Unassembled WGS sequence"/>
</dbReference>
<keyword evidence="4" id="KW-1185">Reference proteome</keyword>
<evidence type="ECO:0000313" key="2">
    <source>
        <dbReference type="EMBL" id="RIZ56277.1"/>
    </source>
</evidence>
<accession>A0AAX0QT49</accession>
<dbReference type="Proteomes" id="UP000266198">
    <property type="component" value="Unassembled WGS sequence"/>
</dbReference>
<proteinExistence type="predicted"/>
<reference evidence="1 3" key="1">
    <citation type="journal article" date="2017" name="PLoS ONE">
        <title>Development of a real-time PCR for detection of Staphylococcus pseudintermedius using a novel automated comparison of whole-genome sequences.</title>
        <authorList>
            <person name="Verstappen K.M."/>
            <person name="Huijbregts L."/>
            <person name="Spaninks M."/>
            <person name="Wagenaar J.A."/>
            <person name="Fluit A.C."/>
            <person name="Duim B."/>
        </authorList>
    </citation>
    <scope>NUCLEOTIDE SEQUENCE [LARGE SCALE GENOMIC DNA]</scope>
    <source>
        <strain evidence="1 3">15S02591-1</strain>
    </source>
</reference>
<protein>
    <recommendedName>
        <fullName evidence="5">Phage protein</fullName>
    </recommendedName>
</protein>
<organism evidence="1 3">
    <name type="scientific">Staphylococcus delphini</name>
    <dbReference type="NCBI Taxonomy" id="53344"/>
    <lineage>
        <taxon>Bacteria</taxon>
        <taxon>Bacillati</taxon>
        <taxon>Bacillota</taxon>
        <taxon>Bacilli</taxon>
        <taxon>Bacillales</taxon>
        <taxon>Staphylococcaceae</taxon>
        <taxon>Staphylococcus</taxon>
        <taxon>Staphylococcus intermedius group</taxon>
    </lineage>
</organism>
<dbReference type="AlphaFoldDB" id="A0AAX0QT49"/>
<evidence type="ECO:0008006" key="5">
    <source>
        <dbReference type="Google" id="ProtNLM"/>
    </source>
</evidence>
<evidence type="ECO:0000313" key="4">
    <source>
        <dbReference type="Proteomes" id="UP000266198"/>
    </source>
</evidence>
<evidence type="ECO:0000313" key="3">
    <source>
        <dbReference type="Proteomes" id="UP000217473"/>
    </source>
</evidence>
<dbReference type="EMBL" id="MWUR01000010">
    <property type="protein sequence ID" value="PCF50091.1"/>
    <property type="molecule type" value="Genomic_DNA"/>
</dbReference>
<gene>
    <name evidence="1" type="ORF">B5C07_07745</name>
    <name evidence="2" type="ORF">CDL68_01680</name>
</gene>
<dbReference type="EMBL" id="NIPK01000002">
    <property type="protein sequence ID" value="RIZ56277.1"/>
    <property type="molecule type" value="Genomic_DNA"/>
</dbReference>
<evidence type="ECO:0000313" key="1">
    <source>
        <dbReference type="EMBL" id="PCF50091.1"/>
    </source>
</evidence>
<name>A0AAX0QT49_9STAP</name>
<sequence length="65" mass="7912">MFIIEYTSYFPNNESYSLDDYYFVEKEEAIEYLKNDGFKMERHDIYKKGEMFGTRANITQLAKFK</sequence>
<comment type="caution">
    <text evidence="1">The sequence shown here is derived from an EMBL/GenBank/DDBJ whole genome shotgun (WGS) entry which is preliminary data.</text>
</comment>